<feature type="transmembrane region" description="Helical" evidence="2">
    <location>
        <begin position="30"/>
        <end position="47"/>
    </location>
</feature>
<feature type="region of interest" description="Disordered" evidence="1">
    <location>
        <begin position="217"/>
        <end position="236"/>
    </location>
</feature>
<dbReference type="SUPFAM" id="SSF55729">
    <property type="entry name" value="Acyl-CoA N-acyltransferases (Nat)"/>
    <property type="match status" value="1"/>
</dbReference>
<feature type="domain" description="N-acetyltransferase" evidence="3">
    <location>
        <begin position="312"/>
        <end position="480"/>
    </location>
</feature>
<keyword evidence="2" id="KW-1133">Transmembrane helix</keyword>
<evidence type="ECO:0000256" key="1">
    <source>
        <dbReference type="SAM" id="MobiDB-lite"/>
    </source>
</evidence>
<dbReference type="PROSITE" id="PS51186">
    <property type="entry name" value="GNAT"/>
    <property type="match status" value="1"/>
</dbReference>
<feature type="transmembrane region" description="Helical" evidence="2">
    <location>
        <begin position="59"/>
        <end position="79"/>
    </location>
</feature>
<dbReference type="InterPro" id="IPR016181">
    <property type="entry name" value="Acyl_CoA_acyltransferase"/>
</dbReference>
<feature type="region of interest" description="Disordered" evidence="1">
    <location>
        <begin position="188"/>
        <end position="207"/>
    </location>
</feature>
<dbReference type="InterPro" id="IPR000182">
    <property type="entry name" value="GNAT_dom"/>
</dbReference>
<dbReference type="Proteomes" id="UP000266841">
    <property type="component" value="Unassembled WGS sequence"/>
</dbReference>
<dbReference type="AlphaFoldDB" id="K0TA91"/>
<accession>K0TA91</accession>
<dbReference type="Gene3D" id="3.40.630.30">
    <property type="match status" value="1"/>
</dbReference>
<gene>
    <name evidence="4" type="ORF">THAOC_11517</name>
</gene>
<dbReference type="Pfam" id="PF00583">
    <property type="entry name" value="Acetyltransf_1"/>
    <property type="match status" value="1"/>
</dbReference>
<evidence type="ECO:0000313" key="4">
    <source>
        <dbReference type="EMBL" id="EJK67447.1"/>
    </source>
</evidence>
<dbReference type="OrthoDB" id="188254at2759"/>
<evidence type="ECO:0000259" key="3">
    <source>
        <dbReference type="PROSITE" id="PS51186"/>
    </source>
</evidence>
<name>K0TA91_THAOC</name>
<dbReference type="PANTHER" id="PTHR42791:SF1">
    <property type="entry name" value="N-ACETYLTRANSFERASE DOMAIN-CONTAINING PROTEIN"/>
    <property type="match status" value="1"/>
</dbReference>
<reference evidence="4 5" key="1">
    <citation type="journal article" date="2012" name="Genome Biol.">
        <title>Genome and low-iron response of an oceanic diatom adapted to chronic iron limitation.</title>
        <authorList>
            <person name="Lommer M."/>
            <person name="Specht M."/>
            <person name="Roy A.S."/>
            <person name="Kraemer L."/>
            <person name="Andreson R."/>
            <person name="Gutowska M.A."/>
            <person name="Wolf J."/>
            <person name="Bergner S.V."/>
            <person name="Schilhabel M.B."/>
            <person name="Klostermeier U.C."/>
            <person name="Beiko R.G."/>
            <person name="Rosenstiel P."/>
            <person name="Hippler M."/>
            <person name="Laroche J."/>
        </authorList>
    </citation>
    <scope>NUCLEOTIDE SEQUENCE [LARGE SCALE GENOMIC DNA]</scope>
    <source>
        <strain evidence="4 5">CCMP1005</strain>
    </source>
</reference>
<comment type="caution">
    <text evidence="4">The sequence shown here is derived from an EMBL/GenBank/DDBJ whole genome shotgun (WGS) entry which is preliminary data.</text>
</comment>
<feature type="compositionally biased region" description="Polar residues" evidence="1">
    <location>
        <begin position="190"/>
        <end position="204"/>
    </location>
</feature>
<keyword evidence="5" id="KW-1185">Reference proteome</keyword>
<protein>
    <recommendedName>
        <fullName evidence="3">N-acetyltransferase domain-containing protein</fullName>
    </recommendedName>
</protein>
<sequence>MGYIIVATLAVVAVLCPVPSWDLQLVSVSSSTINQISIMLFLVRYAIIFAPPDRVGSVTGLFVAGVGFLSFVPIIALSLDIAVNGSYVRPQRMICIIALAAWFAYIVYVRRASPWPETPVLLPEDERKIARMYGVGSIEDAAYVSGKSVPAFRRLSSSSSVLDQRALLDAAFTGGAAERVMEVARRRSSIESTRNSELSTSEMSSALRRRSSMVADDECYEGDAPPPEYPIVEDGDGNSNKIEGYGAIRRGTAATSRECIVIAFNGHGGYGGRGEPSFCWMMETLGEPDDPKRVAVARSVLAPMLSCAELVGTILEMRVVGEDGREVTAASCTAFHPGSLENGTVMETGSDRYYFSLTASMEAPIFMDRELTGEKMMQRFVGFKQDSAWDDKRREYAKRKPMWYIGALGTHPKYQGRGLASRLLAVVAGWAKRDGADCYLECSKENVPFYEKCGYDVNWRSDVNVDGTCTSMFGMARVDD</sequence>
<proteinExistence type="predicted"/>
<feature type="transmembrane region" description="Helical" evidence="2">
    <location>
        <begin position="91"/>
        <end position="109"/>
    </location>
</feature>
<dbReference type="EMBL" id="AGNL01013095">
    <property type="protein sequence ID" value="EJK67447.1"/>
    <property type="molecule type" value="Genomic_DNA"/>
</dbReference>
<dbReference type="CDD" id="cd04301">
    <property type="entry name" value="NAT_SF"/>
    <property type="match status" value="1"/>
</dbReference>
<evidence type="ECO:0000256" key="2">
    <source>
        <dbReference type="SAM" id="Phobius"/>
    </source>
</evidence>
<dbReference type="GO" id="GO:0016747">
    <property type="term" value="F:acyltransferase activity, transferring groups other than amino-acyl groups"/>
    <property type="evidence" value="ECO:0007669"/>
    <property type="project" value="InterPro"/>
</dbReference>
<keyword evidence="2" id="KW-0812">Transmembrane</keyword>
<dbReference type="InterPro" id="IPR052523">
    <property type="entry name" value="Trichothecene_AcTrans"/>
</dbReference>
<organism evidence="4 5">
    <name type="scientific">Thalassiosira oceanica</name>
    <name type="common">Marine diatom</name>
    <dbReference type="NCBI Taxonomy" id="159749"/>
    <lineage>
        <taxon>Eukaryota</taxon>
        <taxon>Sar</taxon>
        <taxon>Stramenopiles</taxon>
        <taxon>Ochrophyta</taxon>
        <taxon>Bacillariophyta</taxon>
        <taxon>Coscinodiscophyceae</taxon>
        <taxon>Thalassiosirophycidae</taxon>
        <taxon>Thalassiosirales</taxon>
        <taxon>Thalassiosiraceae</taxon>
        <taxon>Thalassiosira</taxon>
    </lineage>
</organism>
<dbReference type="PANTHER" id="PTHR42791">
    <property type="entry name" value="GNAT FAMILY ACETYLTRANSFERASE"/>
    <property type="match status" value="1"/>
</dbReference>
<evidence type="ECO:0000313" key="5">
    <source>
        <dbReference type="Proteomes" id="UP000266841"/>
    </source>
</evidence>
<keyword evidence="2" id="KW-0472">Membrane</keyword>